<feature type="domain" description="Histidine kinase" evidence="16">
    <location>
        <begin position="320"/>
        <end position="537"/>
    </location>
</feature>
<dbReference type="Gene3D" id="3.30.565.10">
    <property type="entry name" value="Histidine kinase-like ATPase, C-terminal domain"/>
    <property type="match status" value="1"/>
</dbReference>
<dbReference type="GO" id="GO:0005524">
    <property type="term" value="F:ATP binding"/>
    <property type="evidence" value="ECO:0007669"/>
    <property type="project" value="UniProtKB-KW"/>
</dbReference>
<dbReference type="NCBIfam" id="NF040691">
    <property type="entry name" value="MtrAB_MtrB"/>
    <property type="match status" value="1"/>
</dbReference>
<dbReference type="InterPro" id="IPR005467">
    <property type="entry name" value="His_kinase_dom"/>
</dbReference>
<keyword evidence="9" id="KW-0067">ATP-binding</keyword>
<dbReference type="InterPro" id="IPR047669">
    <property type="entry name" value="MtrAB_MtrB"/>
</dbReference>
<keyword evidence="11" id="KW-0902">Two-component regulatory system</keyword>
<accession>A0A1R4I621</accession>
<evidence type="ECO:0000256" key="12">
    <source>
        <dbReference type="ARBA" id="ARBA00035305"/>
    </source>
</evidence>
<dbReference type="InterPro" id="IPR003661">
    <property type="entry name" value="HisK_dim/P_dom"/>
</dbReference>
<evidence type="ECO:0000256" key="4">
    <source>
        <dbReference type="ARBA" id="ARBA00022553"/>
    </source>
</evidence>
<evidence type="ECO:0000256" key="1">
    <source>
        <dbReference type="ARBA" id="ARBA00000085"/>
    </source>
</evidence>
<dbReference type="PANTHER" id="PTHR42878">
    <property type="entry name" value="TWO-COMPONENT HISTIDINE KINASE"/>
    <property type="match status" value="1"/>
</dbReference>
<dbReference type="SMART" id="SM00387">
    <property type="entry name" value="HATPase_c"/>
    <property type="match status" value="1"/>
</dbReference>
<evidence type="ECO:0000256" key="5">
    <source>
        <dbReference type="ARBA" id="ARBA00022679"/>
    </source>
</evidence>
<dbReference type="InterPro" id="IPR036097">
    <property type="entry name" value="HisK_dim/P_sf"/>
</dbReference>
<dbReference type="AlphaFoldDB" id="A0A1R4I621"/>
<proteinExistence type="predicted"/>
<evidence type="ECO:0000259" key="16">
    <source>
        <dbReference type="PROSITE" id="PS50109"/>
    </source>
</evidence>
<evidence type="ECO:0000256" key="11">
    <source>
        <dbReference type="ARBA" id="ARBA00023012"/>
    </source>
</evidence>
<feature type="transmembrane region" description="Helical" evidence="15">
    <location>
        <begin position="52"/>
        <end position="76"/>
    </location>
</feature>
<organism evidence="18 19">
    <name type="scientific">Micrococcus lylae</name>
    <dbReference type="NCBI Taxonomy" id="1273"/>
    <lineage>
        <taxon>Bacteria</taxon>
        <taxon>Bacillati</taxon>
        <taxon>Actinomycetota</taxon>
        <taxon>Actinomycetes</taxon>
        <taxon>Micrococcales</taxon>
        <taxon>Micrococcaceae</taxon>
        <taxon>Micrococcus</taxon>
    </lineage>
</organism>
<dbReference type="PROSITE" id="PS50885">
    <property type="entry name" value="HAMP"/>
    <property type="match status" value="1"/>
</dbReference>
<keyword evidence="8 18" id="KW-0418">Kinase</keyword>
<dbReference type="SMART" id="SM00388">
    <property type="entry name" value="HisKA"/>
    <property type="match status" value="1"/>
</dbReference>
<dbReference type="CDD" id="cd00082">
    <property type="entry name" value="HisKA"/>
    <property type="match status" value="1"/>
</dbReference>
<dbReference type="PANTHER" id="PTHR42878:SF7">
    <property type="entry name" value="SENSOR HISTIDINE KINASE GLRK"/>
    <property type="match status" value="1"/>
</dbReference>
<evidence type="ECO:0000256" key="8">
    <source>
        <dbReference type="ARBA" id="ARBA00022777"/>
    </source>
</evidence>
<dbReference type="GO" id="GO:0000156">
    <property type="term" value="F:phosphorelay response regulator activity"/>
    <property type="evidence" value="ECO:0007669"/>
    <property type="project" value="TreeGrafter"/>
</dbReference>
<dbReference type="InterPro" id="IPR050351">
    <property type="entry name" value="BphY/WalK/GraS-like"/>
</dbReference>
<evidence type="ECO:0000256" key="14">
    <source>
        <dbReference type="SAM" id="MobiDB-lite"/>
    </source>
</evidence>
<name>A0A1R4I621_9MICC</name>
<dbReference type="InterPro" id="IPR036890">
    <property type="entry name" value="HATPase_C_sf"/>
</dbReference>
<evidence type="ECO:0000256" key="10">
    <source>
        <dbReference type="ARBA" id="ARBA00022989"/>
    </source>
</evidence>
<dbReference type="Pfam" id="PF02518">
    <property type="entry name" value="HATPase_c"/>
    <property type="match status" value="1"/>
</dbReference>
<dbReference type="EC" id="2.7.13.3" evidence="3"/>
<keyword evidence="7" id="KW-0547">Nucleotide-binding</keyword>
<dbReference type="RefSeq" id="WP_245829655.1">
    <property type="nucleotide sequence ID" value="NZ_FUKP01000001.1"/>
</dbReference>
<dbReference type="CDD" id="cd06225">
    <property type="entry name" value="HAMP"/>
    <property type="match status" value="1"/>
</dbReference>
<reference evidence="18 19" key="1">
    <citation type="submission" date="2017-02" db="EMBL/GenBank/DDBJ databases">
        <authorList>
            <person name="Peterson S.W."/>
        </authorList>
    </citation>
    <scope>NUCLEOTIDE SEQUENCE [LARGE SCALE GENOMIC DNA]</scope>
    <source>
        <strain evidence="18 19">2B3F</strain>
    </source>
</reference>
<evidence type="ECO:0000256" key="7">
    <source>
        <dbReference type="ARBA" id="ARBA00022741"/>
    </source>
</evidence>
<dbReference type="PRINTS" id="PR00344">
    <property type="entry name" value="BCTRLSENSOR"/>
</dbReference>
<dbReference type="FunFam" id="1.10.287.130:FF:000010">
    <property type="entry name" value="Two-component sensor histidine kinase"/>
    <property type="match status" value="1"/>
</dbReference>
<dbReference type="Pfam" id="PF00512">
    <property type="entry name" value="HisKA"/>
    <property type="match status" value="1"/>
</dbReference>
<evidence type="ECO:0000259" key="17">
    <source>
        <dbReference type="PROSITE" id="PS50885"/>
    </source>
</evidence>
<dbReference type="GO" id="GO:0007234">
    <property type="term" value="P:osmosensory signaling via phosphorelay pathway"/>
    <property type="evidence" value="ECO:0007669"/>
    <property type="project" value="TreeGrafter"/>
</dbReference>
<dbReference type="SMART" id="SM00304">
    <property type="entry name" value="HAMP"/>
    <property type="match status" value="1"/>
</dbReference>
<evidence type="ECO:0000256" key="6">
    <source>
        <dbReference type="ARBA" id="ARBA00022692"/>
    </source>
</evidence>
<dbReference type="SUPFAM" id="SSF47384">
    <property type="entry name" value="Homodimeric domain of signal transducing histidine kinase"/>
    <property type="match status" value="1"/>
</dbReference>
<dbReference type="GO" id="GO:0030295">
    <property type="term" value="F:protein kinase activator activity"/>
    <property type="evidence" value="ECO:0007669"/>
    <property type="project" value="TreeGrafter"/>
</dbReference>
<dbReference type="Pfam" id="PF00672">
    <property type="entry name" value="HAMP"/>
    <property type="match status" value="1"/>
</dbReference>
<keyword evidence="4" id="KW-0597">Phosphoprotein</keyword>
<dbReference type="SUPFAM" id="SSF55874">
    <property type="entry name" value="ATPase domain of HSP90 chaperone/DNA topoisomerase II/histidine kinase"/>
    <property type="match status" value="1"/>
</dbReference>
<evidence type="ECO:0000256" key="15">
    <source>
        <dbReference type="SAM" id="Phobius"/>
    </source>
</evidence>
<gene>
    <name evidence="18" type="ORF">FM125_00030</name>
</gene>
<dbReference type="InterPro" id="IPR004358">
    <property type="entry name" value="Sig_transdc_His_kin-like_C"/>
</dbReference>
<feature type="region of interest" description="Disordered" evidence="14">
    <location>
        <begin position="569"/>
        <end position="616"/>
    </location>
</feature>
<feature type="compositionally biased region" description="Basic and acidic residues" evidence="14">
    <location>
        <begin position="569"/>
        <end position="585"/>
    </location>
</feature>
<protein>
    <recommendedName>
        <fullName evidence="12">Sensor histidine kinase MtrB</fullName>
        <ecNumber evidence="3">2.7.13.3</ecNumber>
    </recommendedName>
    <alternativeName>
        <fullName evidence="13">Sensor-like histidine kinase SenX3</fullName>
    </alternativeName>
</protein>
<keyword evidence="15" id="KW-0472">Membrane</keyword>
<dbReference type="Gene3D" id="6.10.340.10">
    <property type="match status" value="1"/>
</dbReference>
<dbReference type="SUPFAM" id="SSF158472">
    <property type="entry name" value="HAMP domain-like"/>
    <property type="match status" value="1"/>
</dbReference>
<sequence>MAQALDQEERDTRTLPAAGAVPVVAEPEPVRHSRLNPLHWLHRLRRAWRRSLQLRTSIMVGVLTFVASGLLALFFAQQISDALVEARFEQIEVDANRSLAQVRDTFALAGTPETPLTDVMVSQTLRSLEGDSSTLGRRFMLEPLPDTDSADIGRVSSSQLDSGSIPADLKSAVAAGTGVYYAHMAMEDEGGTVHPALAFGTQVILPPGSGYSLYLVYDLSDVQNSLDSVLRVLMLFGSGFVLLNVVVSAAVIRLVVQSVQQASLAAETLSRGNFEVRMPVHGEDEVARLGTSFNRMADNIQDQITQLAQLSQMQQRFVSDVSHELRTPLTTVRMAADVLYGSRDDFDPVNRRSTELLYHQVDRFQAMLADLLEITRFDAGAAMLALEETDLFALCNDVILTSQPLADRAGVEVFVVPQGSSFLARVDPRRIERIVRNLVNNAIEHAEGHPVDVVVSGDGEVVSVGVVDHGIGMSAEQVERVFDRFWRADPARTRTTGGSGLGLSIATEDTRIHGGSLAAWGELGVGSCFLLTVPCDQPPAGVPHSEETMVDHAALALPPVYDVRERRLASDPHRPLMDAGVDRPDPVGPDEDVDTGEIDRTQEQALRDTSREEDPR</sequence>
<feature type="compositionally biased region" description="Basic and acidic residues" evidence="14">
    <location>
        <begin position="597"/>
        <end position="616"/>
    </location>
</feature>
<dbReference type="Proteomes" id="UP000196230">
    <property type="component" value="Unassembled WGS sequence"/>
</dbReference>
<evidence type="ECO:0000256" key="9">
    <source>
        <dbReference type="ARBA" id="ARBA00022840"/>
    </source>
</evidence>
<evidence type="ECO:0000313" key="19">
    <source>
        <dbReference type="Proteomes" id="UP000196230"/>
    </source>
</evidence>
<evidence type="ECO:0000256" key="2">
    <source>
        <dbReference type="ARBA" id="ARBA00004236"/>
    </source>
</evidence>
<comment type="subcellular location">
    <subcellularLocation>
        <location evidence="2">Cell membrane</location>
    </subcellularLocation>
</comment>
<dbReference type="GO" id="GO:0000155">
    <property type="term" value="F:phosphorelay sensor kinase activity"/>
    <property type="evidence" value="ECO:0007669"/>
    <property type="project" value="InterPro"/>
</dbReference>
<feature type="domain" description="HAMP" evidence="17">
    <location>
        <begin position="253"/>
        <end position="305"/>
    </location>
</feature>
<dbReference type="Gene3D" id="1.10.287.130">
    <property type="match status" value="1"/>
</dbReference>
<comment type="catalytic activity">
    <reaction evidence="1">
        <text>ATP + protein L-histidine = ADP + protein N-phospho-L-histidine.</text>
        <dbReference type="EC" id="2.7.13.3"/>
    </reaction>
</comment>
<dbReference type="InterPro" id="IPR003660">
    <property type="entry name" value="HAMP_dom"/>
</dbReference>
<dbReference type="InterPro" id="IPR003594">
    <property type="entry name" value="HATPase_dom"/>
</dbReference>
<keyword evidence="6 15" id="KW-0812">Transmembrane</keyword>
<dbReference type="GO" id="GO:0005886">
    <property type="term" value="C:plasma membrane"/>
    <property type="evidence" value="ECO:0007669"/>
    <property type="project" value="UniProtKB-SubCell"/>
</dbReference>
<evidence type="ECO:0000256" key="13">
    <source>
        <dbReference type="ARBA" id="ARBA00039401"/>
    </source>
</evidence>
<dbReference type="PROSITE" id="PS50109">
    <property type="entry name" value="HIS_KIN"/>
    <property type="match status" value="1"/>
</dbReference>
<dbReference type="EMBL" id="FUKP01000001">
    <property type="protein sequence ID" value="SJN15297.1"/>
    <property type="molecule type" value="Genomic_DNA"/>
</dbReference>
<keyword evidence="10 15" id="KW-1133">Transmembrane helix</keyword>
<evidence type="ECO:0000313" key="18">
    <source>
        <dbReference type="EMBL" id="SJN15297.1"/>
    </source>
</evidence>
<dbReference type="CDD" id="cd00075">
    <property type="entry name" value="HATPase"/>
    <property type="match status" value="1"/>
</dbReference>
<evidence type="ECO:0000256" key="3">
    <source>
        <dbReference type="ARBA" id="ARBA00012438"/>
    </source>
</evidence>
<keyword evidence="5 18" id="KW-0808">Transferase</keyword>